<evidence type="ECO:0000256" key="1">
    <source>
        <dbReference type="ARBA" id="ARBA00022729"/>
    </source>
</evidence>
<dbReference type="InterPro" id="IPR015943">
    <property type="entry name" value="WD40/YVTN_repeat-like_dom_sf"/>
</dbReference>
<dbReference type="InterPro" id="IPR011047">
    <property type="entry name" value="Quinoprotein_ADH-like_sf"/>
</dbReference>
<name>A0A2H9T999_9ZZZZ</name>
<dbReference type="PANTHER" id="PTHR34512">
    <property type="entry name" value="CELL SURFACE PROTEIN"/>
    <property type="match status" value="1"/>
</dbReference>
<dbReference type="InterPro" id="IPR018391">
    <property type="entry name" value="PQQ_b-propeller_rpt"/>
</dbReference>
<reference evidence="5" key="1">
    <citation type="journal article" date="2017" name="Appl. Environ. Microbiol.">
        <title>Molecular characterization of an Endozoicomonas-like organism causing infection in king scallop Pecten maximus L.</title>
        <authorList>
            <person name="Cano I."/>
            <person name="van Aerle R."/>
            <person name="Ross S."/>
            <person name="Verner-Jeffreys D.W."/>
            <person name="Paley R.K."/>
            <person name="Rimmer G."/>
            <person name="Ryder D."/>
            <person name="Hooper P."/>
            <person name="Stone D."/>
            <person name="Feist S.W."/>
        </authorList>
    </citation>
    <scope>NUCLEOTIDE SEQUENCE</scope>
</reference>
<accession>A0A2H9T999</accession>
<dbReference type="HAMAP" id="MF_00923">
    <property type="entry name" value="OM_assembly_BamB"/>
    <property type="match status" value="1"/>
</dbReference>
<dbReference type="PANTHER" id="PTHR34512:SF30">
    <property type="entry name" value="OUTER MEMBRANE PROTEIN ASSEMBLY FACTOR BAMB"/>
    <property type="match status" value="1"/>
</dbReference>
<dbReference type="NCBIfam" id="TIGR03300">
    <property type="entry name" value="assembly_YfgL"/>
    <property type="match status" value="1"/>
</dbReference>
<dbReference type="PROSITE" id="PS51257">
    <property type="entry name" value="PROKAR_LIPOPROTEIN"/>
    <property type="match status" value="1"/>
</dbReference>
<evidence type="ECO:0000313" key="5">
    <source>
        <dbReference type="EMBL" id="PJE79718.1"/>
    </source>
</evidence>
<dbReference type="Gene3D" id="2.130.10.10">
    <property type="entry name" value="YVTN repeat-like/Quinoprotein amine dehydrogenase"/>
    <property type="match status" value="1"/>
</dbReference>
<keyword evidence="1" id="KW-0732">Signal</keyword>
<organism evidence="5">
    <name type="scientific">invertebrate metagenome</name>
    <dbReference type="NCBI Taxonomy" id="1711999"/>
    <lineage>
        <taxon>unclassified sequences</taxon>
        <taxon>metagenomes</taxon>
        <taxon>organismal metagenomes</taxon>
    </lineage>
</organism>
<feature type="domain" description="Pyrrolo-quinoline quinone repeat" evidence="4">
    <location>
        <begin position="47"/>
        <end position="107"/>
    </location>
</feature>
<dbReference type="InterPro" id="IPR017687">
    <property type="entry name" value="BamB"/>
</dbReference>
<feature type="domain" description="Pyrrolo-quinoline quinone repeat" evidence="4">
    <location>
        <begin position="112"/>
        <end position="312"/>
    </location>
</feature>
<evidence type="ECO:0000256" key="2">
    <source>
        <dbReference type="ARBA" id="ARBA00023136"/>
    </source>
</evidence>
<dbReference type="EMBL" id="NSIT01000051">
    <property type="protein sequence ID" value="PJE79718.1"/>
    <property type="molecule type" value="Genomic_DNA"/>
</dbReference>
<protein>
    <submittedName>
        <fullName evidence="5">Outer membrane protein assembly factor BamB</fullName>
    </submittedName>
</protein>
<gene>
    <name evidence="5" type="primary">bamB</name>
    <name evidence="5" type="ORF">CI610_01290</name>
</gene>
<keyword evidence="3" id="KW-0998">Cell outer membrane</keyword>
<proteinExistence type="inferred from homology"/>
<sequence>MLVLFRTLLLLFSFIGLVACSSLSTEDSTTVKPAELTSVKKETVKLQEVWSFNVGKGVNDRFEQLVPAMDGDKVFAASVDGHVVALDKKTGKKIWQQPLDKLQVSGAIDAGYGKVVLGTINGFVVALDQKSGKPLWKHKVSSEVLVTPKIAGNFIIVKTIDDVITVLSANDGKEIWNQKVLQPALTLRGSSAPVIDRDAVFTGYANGEAKAYRLKDGLQLWETRVSVPKGSTELERMVDIGGAPLIVGDMLYVSGYRGNVAALDIYNGKTRWSKPVSGFQSLAEGFGLLYVVDQQGVVRALDQKTGASGWQYDRLKGRQLTAPQTFSSVVAVGDYEGYLHLLSQVDGSLVGRFKVSSSAIKAQPVTDGDRFYILDTNGKLFALSKSDK</sequence>
<comment type="caution">
    <text evidence="5">The sequence shown here is derived from an EMBL/GenBank/DDBJ whole genome shotgun (WGS) entry which is preliminary data.</text>
</comment>
<dbReference type="AlphaFoldDB" id="A0A2H9T999"/>
<dbReference type="SUPFAM" id="SSF50998">
    <property type="entry name" value="Quinoprotein alcohol dehydrogenase-like"/>
    <property type="match status" value="1"/>
</dbReference>
<keyword evidence="2" id="KW-0472">Membrane</keyword>
<dbReference type="Pfam" id="PF13360">
    <property type="entry name" value="PQQ_2"/>
    <property type="match status" value="2"/>
</dbReference>
<dbReference type="InterPro" id="IPR002372">
    <property type="entry name" value="PQQ_rpt_dom"/>
</dbReference>
<evidence type="ECO:0000256" key="3">
    <source>
        <dbReference type="ARBA" id="ARBA00023237"/>
    </source>
</evidence>
<dbReference type="SMART" id="SM00564">
    <property type="entry name" value="PQQ"/>
    <property type="match status" value="7"/>
</dbReference>
<evidence type="ECO:0000259" key="4">
    <source>
        <dbReference type="Pfam" id="PF13360"/>
    </source>
</evidence>